<evidence type="ECO:0000256" key="1">
    <source>
        <dbReference type="SAM" id="Phobius"/>
    </source>
</evidence>
<gene>
    <name evidence="2" type="ORF">US54_C0033G0001</name>
</gene>
<dbReference type="InterPro" id="IPR029044">
    <property type="entry name" value="Nucleotide-diphossugar_trans"/>
</dbReference>
<keyword evidence="1" id="KW-0472">Membrane</keyword>
<dbReference type="AlphaFoldDB" id="A0A0G0JL91"/>
<evidence type="ECO:0000313" key="2">
    <source>
        <dbReference type="EMBL" id="KKQ37514.1"/>
    </source>
</evidence>
<reference evidence="2 3" key="1">
    <citation type="journal article" date="2015" name="Nature">
        <title>rRNA introns, odd ribosomes, and small enigmatic genomes across a large radiation of phyla.</title>
        <authorList>
            <person name="Brown C.T."/>
            <person name="Hug L.A."/>
            <person name="Thomas B.C."/>
            <person name="Sharon I."/>
            <person name="Castelle C.J."/>
            <person name="Singh A."/>
            <person name="Wilkins M.J."/>
            <person name="Williams K.H."/>
            <person name="Banfield J.F."/>
        </authorList>
    </citation>
    <scope>NUCLEOTIDE SEQUENCE [LARGE SCALE GENOMIC DNA]</scope>
</reference>
<dbReference type="Gene3D" id="3.90.550.10">
    <property type="entry name" value="Spore Coat Polysaccharide Biosynthesis Protein SpsA, Chain A"/>
    <property type="match status" value="1"/>
</dbReference>
<protein>
    <submittedName>
        <fullName evidence="2">Glycosyltransferase</fullName>
    </submittedName>
</protein>
<proteinExistence type="predicted"/>
<dbReference type="Proteomes" id="UP000034471">
    <property type="component" value="Unassembled WGS sequence"/>
</dbReference>
<feature type="non-terminal residue" evidence="2">
    <location>
        <position position="1"/>
    </location>
</feature>
<dbReference type="GO" id="GO:0016740">
    <property type="term" value="F:transferase activity"/>
    <property type="evidence" value="ECO:0007669"/>
    <property type="project" value="UniProtKB-KW"/>
</dbReference>
<feature type="transmembrane region" description="Helical" evidence="1">
    <location>
        <begin position="157"/>
        <end position="185"/>
    </location>
</feature>
<organism evidence="2 3">
    <name type="scientific">Candidatus Roizmanbacteria bacterium GW2011_GWA2_37_7</name>
    <dbReference type="NCBI Taxonomy" id="1618481"/>
    <lineage>
        <taxon>Bacteria</taxon>
        <taxon>Candidatus Roizmaniibacteriota</taxon>
    </lineage>
</organism>
<keyword evidence="1" id="KW-1133">Transmembrane helix</keyword>
<dbReference type="STRING" id="1618481.US54_C0033G0001"/>
<dbReference type="SUPFAM" id="SSF53448">
    <property type="entry name" value="Nucleotide-diphospho-sugar transferases"/>
    <property type="match status" value="1"/>
</dbReference>
<accession>A0A0G0JL91</accession>
<dbReference type="EMBL" id="LBTJ01000033">
    <property type="protein sequence ID" value="KKQ37514.1"/>
    <property type="molecule type" value="Genomic_DNA"/>
</dbReference>
<feature type="transmembrane region" description="Helical" evidence="1">
    <location>
        <begin position="95"/>
        <end position="118"/>
    </location>
</feature>
<feature type="transmembrane region" description="Helical" evidence="1">
    <location>
        <begin position="124"/>
        <end position="150"/>
    </location>
</feature>
<name>A0A0G0JL91_9BACT</name>
<comment type="caution">
    <text evidence="2">The sequence shown here is derived from an EMBL/GenBank/DDBJ whole genome shotgun (WGS) entry which is preliminary data.</text>
</comment>
<keyword evidence="2" id="KW-0808">Transferase</keyword>
<sequence length="191" mass="22566">ERYVDDYPSMNLLVKKKVFLDLGGFDNDFWPGEDSKLCEDLVYKKNGKILYHPDVLIYHHRRDSLFGFLRQHSQYGYHRGAFFAHGDKNSRRFSYLMPTILVILVLYLFAIAILQILFPPFFRVIFFPFLTFPLKLYFISVAIQGILFFVNTQNIMISALAVVALVLMHITYGLFFIKGFFIGWYKKEKIY</sequence>
<keyword evidence="1" id="KW-0812">Transmembrane</keyword>
<evidence type="ECO:0000313" key="3">
    <source>
        <dbReference type="Proteomes" id="UP000034471"/>
    </source>
</evidence>